<keyword evidence="1" id="KW-0997">Cell inner membrane</keyword>
<sequence>MAKVSVVLTSFNHDKFIKQAIDTVVNQTFSDWELIIVDDVSTDASWEVIQAYDDPRIIKVRNDRTRRYIYNINRAIETQSTGDYIAIHHSDDAWALDKLEKQVAVLEANPQIGAVFSHVQCIDENNRSLDLDWFNQPSKSRAAWLRGLFFNMNQLCHPSALVRRSAYEQSGLYKCAHAQIDDAELWTRLLKVSDIHVIQEKLTLHRIFSDQSNASGDRPDRRARLKLEWHLQKQHYIDLPLADILEAFPEAKQWMTPEGANPKYLLAMVAINAGTCPGTRLFGIELLYQLMTSAKDQEQIESIHGFNYLDFIALTGKEDFFHSAAVVTAPDAALAPAQPAVPGGLRSFASKVLRKLKSA</sequence>
<dbReference type="InterPro" id="IPR029044">
    <property type="entry name" value="Nucleotide-diphossugar_trans"/>
</dbReference>
<dbReference type="SUPFAM" id="SSF53448">
    <property type="entry name" value="Nucleotide-diphospho-sugar transferases"/>
    <property type="match status" value="1"/>
</dbReference>
<dbReference type="AlphaFoldDB" id="A0A6L5BQK7"/>
<dbReference type="Gene3D" id="3.90.550.10">
    <property type="entry name" value="Spore Coat Polysaccharide Biosynthesis Protein SpsA, Chain A"/>
    <property type="match status" value="1"/>
</dbReference>
<reference evidence="3 4" key="1">
    <citation type="submission" date="2019-12" db="EMBL/GenBank/DDBJ databases">
        <title>Endophytic bacteria associated with Panax ginseng seedlings.</title>
        <authorList>
            <person name="Park J.M."/>
            <person name="Shin R."/>
            <person name="Jo S.H."/>
        </authorList>
    </citation>
    <scope>NUCLEOTIDE SEQUENCE [LARGE SCALE GENOMIC DNA]</scope>
    <source>
        <strain evidence="3 4">PgKB32</strain>
    </source>
</reference>
<keyword evidence="1" id="KW-0472">Membrane</keyword>
<dbReference type="PANTHER" id="PTHR43685">
    <property type="entry name" value="GLYCOSYLTRANSFERASE"/>
    <property type="match status" value="1"/>
</dbReference>
<dbReference type="GO" id="GO:0016757">
    <property type="term" value="F:glycosyltransferase activity"/>
    <property type="evidence" value="ECO:0007669"/>
    <property type="project" value="UniProtKB-KW"/>
</dbReference>
<dbReference type="InterPro" id="IPR001173">
    <property type="entry name" value="Glyco_trans_2-like"/>
</dbReference>
<evidence type="ECO:0000313" key="4">
    <source>
        <dbReference type="Proteomes" id="UP000475265"/>
    </source>
</evidence>
<evidence type="ECO:0000259" key="2">
    <source>
        <dbReference type="Pfam" id="PF00535"/>
    </source>
</evidence>
<feature type="domain" description="Glycosyltransferase 2-like" evidence="2">
    <location>
        <begin position="5"/>
        <end position="169"/>
    </location>
</feature>
<protein>
    <submittedName>
        <fullName evidence="3">Putative glycosyltransferase EpsE</fullName>
        <ecNumber evidence="3">2.4.-.-</ecNumber>
    </submittedName>
</protein>
<dbReference type="InterPro" id="IPR050834">
    <property type="entry name" value="Glycosyltransf_2"/>
</dbReference>
<organism evidence="3 4">
    <name type="scientific">Pseudomonas frederiksbergensis</name>
    <dbReference type="NCBI Taxonomy" id="104087"/>
    <lineage>
        <taxon>Bacteria</taxon>
        <taxon>Pseudomonadati</taxon>
        <taxon>Pseudomonadota</taxon>
        <taxon>Gammaproteobacteria</taxon>
        <taxon>Pseudomonadales</taxon>
        <taxon>Pseudomonadaceae</taxon>
        <taxon>Pseudomonas</taxon>
    </lineage>
</organism>
<gene>
    <name evidence="3" type="ORF">FX983_05482</name>
</gene>
<dbReference type="EMBL" id="JAAAXX010000002">
    <property type="protein sequence ID" value="KAF2391006.1"/>
    <property type="molecule type" value="Genomic_DNA"/>
</dbReference>
<dbReference type="Pfam" id="PF00535">
    <property type="entry name" value="Glycos_transf_2"/>
    <property type="match status" value="1"/>
</dbReference>
<dbReference type="EC" id="2.4.-.-" evidence="3"/>
<dbReference type="RefSeq" id="WP_163913143.1">
    <property type="nucleotide sequence ID" value="NZ_JAAAXX010000002.1"/>
</dbReference>
<dbReference type="Proteomes" id="UP000475265">
    <property type="component" value="Unassembled WGS sequence"/>
</dbReference>
<keyword evidence="3" id="KW-0808">Transferase</keyword>
<accession>A0A6L5BQK7</accession>
<keyword evidence="3" id="KW-0328">Glycosyltransferase</keyword>
<name>A0A6L5BQK7_9PSED</name>
<comment type="caution">
    <text evidence="3">The sequence shown here is derived from an EMBL/GenBank/DDBJ whole genome shotgun (WGS) entry which is preliminary data.</text>
</comment>
<dbReference type="PANTHER" id="PTHR43685:SF2">
    <property type="entry name" value="GLYCOSYLTRANSFERASE 2-LIKE DOMAIN-CONTAINING PROTEIN"/>
    <property type="match status" value="1"/>
</dbReference>
<evidence type="ECO:0000256" key="1">
    <source>
        <dbReference type="ARBA" id="ARBA00022519"/>
    </source>
</evidence>
<evidence type="ECO:0000313" key="3">
    <source>
        <dbReference type="EMBL" id="KAF2391006.1"/>
    </source>
</evidence>
<keyword evidence="1" id="KW-1003">Cell membrane</keyword>
<proteinExistence type="predicted"/>